<evidence type="ECO:0000313" key="3">
    <source>
        <dbReference type="EMBL" id="SUX18240.1"/>
    </source>
</evidence>
<evidence type="ECO:0000259" key="2">
    <source>
        <dbReference type="Pfam" id="PF01710"/>
    </source>
</evidence>
<accession>A0A381DYF8</accession>
<proteinExistence type="predicted"/>
<evidence type="ECO:0000256" key="1">
    <source>
        <dbReference type="SAM" id="MobiDB-lite"/>
    </source>
</evidence>
<feature type="region of interest" description="Disordered" evidence="1">
    <location>
        <begin position="31"/>
        <end position="51"/>
    </location>
</feature>
<feature type="compositionally biased region" description="Polar residues" evidence="1">
    <location>
        <begin position="101"/>
        <end position="116"/>
    </location>
</feature>
<dbReference type="SUPFAM" id="SSF46689">
    <property type="entry name" value="Homeodomain-like"/>
    <property type="match status" value="1"/>
</dbReference>
<gene>
    <name evidence="3" type="ORF">NCTC13294_00224</name>
</gene>
<sequence>MTYPTHIRKKILAELEDSTYREVAAGHRISPNTLATWKKQPEPKGSRRSTPRLLTEEVIRQDVAEHPDDYQWERAARLGCSQNGICKALKRYRFTVKKKTSATARQTKKNAVNSSK</sequence>
<dbReference type="Proteomes" id="UP000254572">
    <property type="component" value="Unassembled WGS sequence"/>
</dbReference>
<name>A0A381DYF8_9GAMM</name>
<keyword evidence="4" id="KW-1185">Reference proteome</keyword>
<dbReference type="Pfam" id="PF01710">
    <property type="entry name" value="HTH_Tnp_IS630"/>
    <property type="match status" value="1"/>
</dbReference>
<dbReference type="OrthoDB" id="6658576at2"/>
<dbReference type="EMBL" id="UFUW01000001">
    <property type="protein sequence ID" value="SUX18240.1"/>
    <property type="molecule type" value="Genomic_DNA"/>
</dbReference>
<dbReference type="RefSeq" id="WP_115610552.1">
    <property type="nucleotide sequence ID" value="NZ_JBHLZC010000001.1"/>
</dbReference>
<protein>
    <submittedName>
        <fullName evidence="3">Transposase</fullName>
    </submittedName>
</protein>
<dbReference type="AlphaFoldDB" id="A0A381DYF8"/>
<dbReference type="InterPro" id="IPR009057">
    <property type="entry name" value="Homeodomain-like_sf"/>
</dbReference>
<organism evidence="3 4">
    <name type="scientific">Cardiobacterium valvarum</name>
    <dbReference type="NCBI Taxonomy" id="194702"/>
    <lineage>
        <taxon>Bacteria</taxon>
        <taxon>Pseudomonadati</taxon>
        <taxon>Pseudomonadota</taxon>
        <taxon>Gammaproteobacteria</taxon>
        <taxon>Cardiobacteriales</taxon>
        <taxon>Cardiobacteriaceae</taxon>
        <taxon>Cardiobacterium</taxon>
    </lineage>
</organism>
<feature type="region of interest" description="Disordered" evidence="1">
    <location>
        <begin position="97"/>
        <end position="116"/>
    </location>
</feature>
<dbReference type="InterPro" id="IPR002622">
    <property type="entry name" value="Transposase_14"/>
</dbReference>
<evidence type="ECO:0000313" key="4">
    <source>
        <dbReference type="Proteomes" id="UP000254572"/>
    </source>
</evidence>
<reference evidence="3 4" key="1">
    <citation type="submission" date="2018-06" db="EMBL/GenBank/DDBJ databases">
        <authorList>
            <consortium name="Pathogen Informatics"/>
            <person name="Doyle S."/>
        </authorList>
    </citation>
    <scope>NUCLEOTIDE SEQUENCE [LARGE SCALE GENOMIC DNA]</scope>
    <source>
        <strain evidence="3 4">NCTC13294</strain>
    </source>
</reference>
<feature type="domain" description="Transposase Synechocystis PCC 6803" evidence="2">
    <location>
        <begin position="1"/>
        <end position="114"/>
    </location>
</feature>